<feature type="non-terminal residue" evidence="6">
    <location>
        <position position="946"/>
    </location>
</feature>
<feature type="domain" description="PSI" evidence="5">
    <location>
        <begin position="344"/>
        <end position="393"/>
    </location>
</feature>
<dbReference type="SMART" id="SM00423">
    <property type="entry name" value="PSI"/>
    <property type="match status" value="2"/>
</dbReference>
<keyword evidence="4" id="KW-0732">Signal</keyword>
<dbReference type="PANTHER" id="PTHR46093:SF18">
    <property type="entry name" value="FIBRONECTIN TYPE-III DOMAIN-CONTAINING PROTEIN"/>
    <property type="match status" value="1"/>
</dbReference>
<accession>A0A5J4VA35</accession>
<evidence type="ECO:0000259" key="5">
    <source>
        <dbReference type="SMART" id="SM00423"/>
    </source>
</evidence>
<dbReference type="InterPro" id="IPR016201">
    <property type="entry name" value="PSI"/>
</dbReference>
<dbReference type="SUPFAM" id="SSF117281">
    <property type="entry name" value="Kelch motif"/>
    <property type="match status" value="1"/>
</dbReference>
<sequence length="946" mass="108476">MLLFISLLFLTVLHSTDEAQWRRIKTLLPPLRGHSSIEINNETIVVFGGENDIGDVRNTHYILNKTGAIINEYYYKEDVIPSRSHHGYVSIGSSNYLIVGGKTRSQVLGDIYIYNFKDKNFTQHPKLPDNIKVHSFGCASSSDGEVAVIFGGENEDGIMSNQLLVARKANKYNFEVIYPNCTSFVPALVGCRLSYKNMNNQHQYYFTVSGGITSQFGSEPVIYQIVIDLSQKITTAKFERFLVRPQQLVQRSYHFAGIFYNQLFLWGGTLTSLAIEKLNLDDHSFYSIEPIQQSSNYPPPVYDFALCQSDDQGQNELYIIGGIDQRKKGSESFSSDMWIYKFDPCYQHSKTCKQCREAVGKCVWCGSKHTCVTSMMEDPDQSQSYYPQYERCSTSTVDNVTQCESQQQDQKQCSEFIECDQCLQRKGCGWCQSVAASPQSYFGCLEGTNRGPRMGVCREWLFGDNNMNMNMDMDITSQLEDEEHESYSNKKNEINSKCSSILPIISFNSPKIDDVLAFGDILFIGWNFSKQDVNGWASVYLEYMESSKVIFTELVSEYIHDAFQGWVHQEIKFGDVYQNADKLRIKIVIHSYTQYSDDESKQIIQTYYSSPINVRRITIDVIRPAPGDIIRTGETFDIKLELHNYTGLIYLALYDQELLDESVEFIGVFSNQSTIQWNPTSVIPSKSSYIIIVRQLFTQFALGHSVNFTVQNQDYIRLILPEAFYSPNFILYAGSSLSFEWESGDGINNVKVALYLAPEESTIQQNHNGDKQRKHVSGQELHNTNNNYNDDDSEYIEEDESKSQLIELLVVNGTRKGSITWTSQVNESSNRYYLWIGDKVASSFNRSKRFKIEAPSISVFIGNYVTHKDVNYLTTDEQVSIWWEYRGQQSDKILTLNRAMAPFIDDEKNNSNYTRNYNQKVANEEDLVIYQAKPHERSFIWTLPSK</sequence>
<dbReference type="InterPro" id="IPR015915">
    <property type="entry name" value="Kelch-typ_b-propeller"/>
</dbReference>
<keyword evidence="2" id="KW-0677">Repeat</keyword>
<gene>
    <name evidence="6" type="ORF">EZS28_025141</name>
</gene>
<dbReference type="Pfam" id="PF24681">
    <property type="entry name" value="Kelch_KLHDC2_KLHL20_DRC7"/>
    <property type="match status" value="1"/>
</dbReference>
<keyword evidence="1" id="KW-0880">Kelch repeat</keyword>
<evidence type="ECO:0000313" key="7">
    <source>
        <dbReference type="Proteomes" id="UP000324800"/>
    </source>
</evidence>
<organism evidence="6 7">
    <name type="scientific">Streblomastix strix</name>
    <dbReference type="NCBI Taxonomy" id="222440"/>
    <lineage>
        <taxon>Eukaryota</taxon>
        <taxon>Metamonada</taxon>
        <taxon>Preaxostyla</taxon>
        <taxon>Oxymonadida</taxon>
        <taxon>Streblomastigidae</taxon>
        <taxon>Streblomastix</taxon>
    </lineage>
</organism>
<dbReference type="Gene3D" id="2.120.10.80">
    <property type="entry name" value="Kelch-type beta propeller"/>
    <property type="match status" value="2"/>
</dbReference>
<dbReference type="Proteomes" id="UP000324800">
    <property type="component" value="Unassembled WGS sequence"/>
</dbReference>
<feature type="signal peptide" evidence="4">
    <location>
        <begin position="1"/>
        <end position="18"/>
    </location>
</feature>
<evidence type="ECO:0000256" key="4">
    <source>
        <dbReference type="SAM" id="SignalP"/>
    </source>
</evidence>
<dbReference type="PANTHER" id="PTHR46093">
    <property type="entry name" value="ACYL-COA-BINDING DOMAIN-CONTAINING PROTEIN 5"/>
    <property type="match status" value="1"/>
</dbReference>
<evidence type="ECO:0000313" key="6">
    <source>
        <dbReference type="EMBL" id="KAA6379332.1"/>
    </source>
</evidence>
<comment type="caution">
    <text evidence="6">The sequence shown here is derived from an EMBL/GenBank/DDBJ whole genome shotgun (WGS) entry which is preliminary data.</text>
</comment>
<name>A0A5J4VA35_9EUKA</name>
<proteinExistence type="predicted"/>
<dbReference type="OrthoDB" id="263283at2759"/>
<evidence type="ECO:0000256" key="1">
    <source>
        <dbReference type="ARBA" id="ARBA00022441"/>
    </source>
</evidence>
<reference evidence="6 7" key="1">
    <citation type="submission" date="2019-03" db="EMBL/GenBank/DDBJ databases">
        <title>Single cell metagenomics reveals metabolic interactions within the superorganism composed of flagellate Streblomastix strix and complex community of Bacteroidetes bacteria on its surface.</title>
        <authorList>
            <person name="Treitli S.C."/>
            <person name="Kolisko M."/>
            <person name="Husnik F."/>
            <person name="Keeling P."/>
            <person name="Hampl V."/>
        </authorList>
    </citation>
    <scope>NUCLEOTIDE SEQUENCE [LARGE SCALE GENOMIC DNA]</scope>
    <source>
        <strain evidence="6">ST1C</strain>
    </source>
</reference>
<feature type="chain" id="PRO_5023856198" description="PSI domain-containing protein" evidence="4">
    <location>
        <begin position="19"/>
        <end position="946"/>
    </location>
</feature>
<keyword evidence="3" id="KW-0325">Glycoprotein</keyword>
<feature type="domain" description="PSI" evidence="5">
    <location>
        <begin position="412"/>
        <end position="458"/>
    </location>
</feature>
<dbReference type="EMBL" id="SNRW01008564">
    <property type="protein sequence ID" value="KAA6379332.1"/>
    <property type="molecule type" value="Genomic_DNA"/>
</dbReference>
<protein>
    <recommendedName>
        <fullName evidence="5">PSI domain-containing protein</fullName>
    </recommendedName>
</protein>
<dbReference type="AlphaFoldDB" id="A0A5J4VA35"/>
<evidence type="ECO:0000256" key="3">
    <source>
        <dbReference type="ARBA" id="ARBA00023180"/>
    </source>
</evidence>
<evidence type="ECO:0000256" key="2">
    <source>
        <dbReference type="ARBA" id="ARBA00022737"/>
    </source>
</evidence>